<evidence type="ECO:0000256" key="12">
    <source>
        <dbReference type="ARBA" id="ARBA00023288"/>
    </source>
</evidence>
<organism evidence="17 18">
    <name type="scientific">Dactylonectria macrodidyma</name>
    <dbReference type="NCBI Taxonomy" id="307937"/>
    <lineage>
        <taxon>Eukaryota</taxon>
        <taxon>Fungi</taxon>
        <taxon>Dikarya</taxon>
        <taxon>Ascomycota</taxon>
        <taxon>Pezizomycotina</taxon>
        <taxon>Sordariomycetes</taxon>
        <taxon>Hypocreomycetidae</taxon>
        <taxon>Hypocreales</taxon>
        <taxon>Nectriaceae</taxon>
        <taxon>Dactylonectria</taxon>
    </lineage>
</organism>
<evidence type="ECO:0000256" key="5">
    <source>
        <dbReference type="ARBA" id="ARBA00022525"/>
    </source>
</evidence>
<evidence type="ECO:0000256" key="2">
    <source>
        <dbReference type="ARBA" id="ARBA00004589"/>
    </source>
</evidence>
<evidence type="ECO:0000256" key="8">
    <source>
        <dbReference type="ARBA" id="ARBA00022729"/>
    </source>
</evidence>
<reference evidence="17" key="1">
    <citation type="journal article" date="2021" name="Nat. Commun.">
        <title>Genetic determinants of endophytism in the Arabidopsis root mycobiome.</title>
        <authorList>
            <person name="Mesny F."/>
            <person name="Miyauchi S."/>
            <person name="Thiergart T."/>
            <person name="Pickel B."/>
            <person name="Atanasova L."/>
            <person name="Karlsson M."/>
            <person name="Huettel B."/>
            <person name="Barry K.W."/>
            <person name="Haridas S."/>
            <person name="Chen C."/>
            <person name="Bauer D."/>
            <person name="Andreopoulos W."/>
            <person name="Pangilinan J."/>
            <person name="LaButti K."/>
            <person name="Riley R."/>
            <person name="Lipzen A."/>
            <person name="Clum A."/>
            <person name="Drula E."/>
            <person name="Henrissat B."/>
            <person name="Kohler A."/>
            <person name="Grigoriev I.V."/>
            <person name="Martin F.M."/>
            <person name="Hacquard S."/>
        </authorList>
    </citation>
    <scope>NUCLEOTIDE SEQUENCE</scope>
    <source>
        <strain evidence="17">MPI-CAGE-AT-0147</strain>
    </source>
</reference>
<feature type="transmembrane region" description="Helical" evidence="14">
    <location>
        <begin position="295"/>
        <end position="319"/>
    </location>
</feature>
<evidence type="ECO:0000256" key="3">
    <source>
        <dbReference type="ARBA" id="ARBA00004613"/>
    </source>
</evidence>
<evidence type="ECO:0000259" key="16">
    <source>
        <dbReference type="SMART" id="SM00747"/>
    </source>
</evidence>
<comment type="caution">
    <text evidence="17">The sequence shown here is derived from an EMBL/GenBank/DDBJ whole genome shotgun (WGS) entry which is preliminary data.</text>
</comment>
<feature type="transmembrane region" description="Helical" evidence="14">
    <location>
        <begin position="100"/>
        <end position="121"/>
    </location>
</feature>
<dbReference type="Proteomes" id="UP000738349">
    <property type="component" value="Unassembled WGS sequence"/>
</dbReference>
<evidence type="ECO:0000256" key="6">
    <source>
        <dbReference type="ARBA" id="ARBA00022622"/>
    </source>
</evidence>
<evidence type="ECO:0000256" key="15">
    <source>
        <dbReference type="SAM" id="SignalP"/>
    </source>
</evidence>
<dbReference type="Pfam" id="PF05730">
    <property type="entry name" value="CFEM"/>
    <property type="match status" value="1"/>
</dbReference>
<feature type="chain" id="PRO_5040119375" description="CFEM domain-containing protein" evidence="15">
    <location>
        <begin position="21"/>
        <end position="432"/>
    </location>
</feature>
<evidence type="ECO:0000256" key="4">
    <source>
        <dbReference type="ARBA" id="ARBA00010031"/>
    </source>
</evidence>
<feature type="transmembrane region" description="Helical" evidence="14">
    <location>
        <begin position="254"/>
        <end position="274"/>
    </location>
</feature>
<dbReference type="AlphaFoldDB" id="A0A9P9EWA3"/>
<dbReference type="EMBL" id="JAGMUV010000008">
    <property type="protein sequence ID" value="KAH7146182.1"/>
    <property type="molecule type" value="Genomic_DNA"/>
</dbReference>
<dbReference type="InterPro" id="IPR052337">
    <property type="entry name" value="SAT4-like"/>
</dbReference>
<feature type="transmembrane region" description="Helical" evidence="14">
    <location>
        <begin position="183"/>
        <end position="201"/>
    </location>
</feature>
<dbReference type="OrthoDB" id="2496787at2759"/>
<comment type="similarity">
    <text evidence="13">Belongs to the SAT4 family.</text>
</comment>
<dbReference type="GO" id="GO:0098552">
    <property type="term" value="C:side of membrane"/>
    <property type="evidence" value="ECO:0007669"/>
    <property type="project" value="UniProtKB-KW"/>
</dbReference>
<feature type="transmembrane region" description="Helical" evidence="14">
    <location>
        <begin position="133"/>
        <end position="155"/>
    </location>
</feature>
<keyword evidence="9 14" id="KW-1133">Transmembrane helix</keyword>
<evidence type="ECO:0000256" key="10">
    <source>
        <dbReference type="ARBA" id="ARBA00023136"/>
    </source>
</evidence>
<keyword evidence="6" id="KW-0336">GPI-anchor</keyword>
<dbReference type="Pfam" id="PF20684">
    <property type="entry name" value="Fung_rhodopsin"/>
    <property type="match status" value="1"/>
</dbReference>
<dbReference type="GO" id="GO:0005576">
    <property type="term" value="C:extracellular region"/>
    <property type="evidence" value="ECO:0007669"/>
    <property type="project" value="UniProtKB-SubCell"/>
</dbReference>
<proteinExistence type="inferred from homology"/>
<keyword evidence="8 15" id="KW-0732">Signal</keyword>
<keyword evidence="10 14" id="KW-0472">Membrane</keyword>
<feature type="domain" description="CFEM" evidence="16">
    <location>
        <begin position="26"/>
        <end position="90"/>
    </location>
</feature>
<comment type="similarity">
    <text evidence="4">Belongs to the RBT5 family.</text>
</comment>
<gene>
    <name evidence="17" type="ORF">EDB81DRAFT_934068</name>
</gene>
<evidence type="ECO:0000313" key="17">
    <source>
        <dbReference type="EMBL" id="KAH7146182.1"/>
    </source>
</evidence>
<keyword evidence="5" id="KW-0964">Secreted</keyword>
<comment type="subcellular location">
    <subcellularLocation>
        <location evidence="2">Membrane</location>
        <topology evidence="2">Lipid-anchor</topology>
        <topology evidence="2">GPI-anchor</topology>
    </subcellularLocation>
    <subcellularLocation>
        <location evidence="1">Membrane</location>
        <topology evidence="1">Multi-pass membrane protein</topology>
    </subcellularLocation>
    <subcellularLocation>
        <location evidence="3">Secreted</location>
    </subcellularLocation>
</comment>
<evidence type="ECO:0000256" key="9">
    <source>
        <dbReference type="ARBA" id="ARBA00022989"/>
    </source>
</evidence>
<evidence type="ECO:0000313" key="18">
    <source>
        <dbReference type="Proteomes" id="UP000738349"/>
    </source>
</evidence>
<keyword evidence="11" id="KW-1015">Disulfide bond</keyword>
<keyword evidence="6" id="KW-0325">Glycoprotein</keyword>
<evidence type="ECO:0000256" key="7">
    <source>
        <dbReference type="ARBA" id="ARBA00022692"/>
    </source>
</evidence>
<evidence type="ECO:0000256" key="11">
    <source>
        <dbReference type="ARBA" id="ARBA00023157"/>
    </source>
</evidence>
<sequence>MRRRSWALAALPMCLALVLGVDSTTDLSFLPSCGLKCLTDAIQNSTCLVTNTTCICGSISLREEMTACVLQTCSIEESLDVKNTSLTLCGSPIRNKTSDYFGVLIGFQIVAGLFIIQRFGFKLYVHIGMTLDDWFVLVCFFLSIPITVLGIFGLVQNGMGQDIWTLPASKIDNFGRSFYISEVFYFSEVMFLKLAMLFFYLRVFQTRTVRRVLWWTVLVTSLFGTTFIFLTIFQCTPINYFWVSWNRHHNGSCVNLNALGWSNASLSIALDFWMLGIPLSQLKSLNLNWKKKIGVAVMFCVGFIFTIVSILRLQSLIYFRNNSKNPTWDFHETGLWSTVEIQVGIICNCMPSMRLFLVRVFSWALRLAHIKSNDKEENTPIAMDVMRRPEQLGDIIGRDSGIYEVDLAEGDEAKLVRWEHLDREGSHPHETV</sequence>
<name>A0A9P9EWA3_9HYPO</name>
<dbReference type="InterPro" id="IPR049326">
    <property type="entry name" value="Rhodopsin_dom_fungi"/>
</dbReference>
<feature type="signal peptide" evidence="15">
    <location>
        <begin position="1"/>
        <end position="20"/>
    </location>
</feature>
<keyword evidence="18" id="KW-1185">Reference proteome</keyword>
<keyword evidence="7 14" id="KW-0812">Transmembrane</keyword>
<dbReference type="PANTHER" id="PTHR33048">
    <property type="entry name" value="PTH11-LIKE INTEGRAL MEMBRANE PROTEIN (AFU_ORTHOLOGUE AFUA_5G11245)"/>
    <property type="match status" value="1"/>
</dbReference>
<feature type="transmembrane region" description="Helical" evidence="14">
    <location>
        <begin position="213"/>
        <end position="234"/>
    </location>
</feature>
<protein>
    <recommendedName>
        <fullName evidence="16">CFEM domain-containing protein</fullName>
    </recommendedName>
</protein>
<keyword evidence="12" id="KW-0449">Lipoprotein</keyword>
<dbReference type="SMART" id="SM00747">
    <property type="entry name" value="CFEM"/>
    <property type="match status" value="1"/>
</dbReference>
<dbReference type="InterPro" id="IPR008427">
    <property type="entry name" value="Extracellular_membr_CFEM_dom"/>
</dbReference>
<evidence type="ECO:0000256" key="1">
    <source>
        <dbReference type="ARBA" id="ARBA00004141"/>
    </source>
</evidence>
<accession>A0A9P9EWA3</accession>
<evidence type="ECO:0000256" key="14">
    <source>
        <dbReference type="SAM" id="Phobius"/>
    </source>
</evidence>
<dbReference type="PANTHER" id="PTHR33048:SF143">
    <property type="entry name" value="EXTRACELLULAR MEMBRANE PROTEIN CFEM DOMAIN-CONTAINING PROTEIN-RELATED"/>
    <property type="match status" value="1"/>
</dbReference>
<evidence type="ECO:0000256" key="13">
    <source>
        <dbReference type="ARBA" id="ARBA00038359"/>
    </source>
</evidence>